<keyword evidence="2" id="KW-0808">Transferase</keyword>
<evidence type="ECO:0000259" key="1">
    <source>
        <dbReference type="PROSITE" id="PS51186"/>
    </source>
</evidence>
<dbReference type="RefSeq" id="WP_163985587.1">
    <property type="nucleotide sequence ID" value="NZ_WUEY01000002.1"/>
</dbReference>
<dbReference type="Gene3D" id="3.40.630.30">
    <property type="match status" value="1"/>
</dbReference>
<feature type="domain" description="N-acetyltransferase" evidence="1">
    <location>
        <begin position="16"/>
        <end position="180"/>
    </location>
</feature>
<dbReference type="PROSITE" id="PS51186">
    <property type="entry name" value="GNAT"/>
    <property type="match status" value="1"/>
</dbReference>
<comment type="caution">
    <text evidence="2">The sequence shown here is derived from an EMBL/GenBank/DDBJ whole genome shotgun (WGS) entry which is preliminary data.</text>
</comment>
<sequence>MTRQSLPRVSIGTARLCLRPTSATDAGRAFEIQSDWNVTRMLGNATYPPDKRAIGEWFSSHEREWADGTAYRFAIEQAGRMIGIVDVDGIDGRLGSLGYWLERSAWGKAYAFEAAQALIGFVFQDAGLSRLESGHASDNAASGRVLTKLGFEQVGSRELFSHSRRESIVQRCYVLEKEARNIGLKADTGD</sequence>
<proteinExistence type="predicted"/>
<name>A0A6L9U4J2_9HYPH</name>
<dbReference type="AlphaFoldDB" id="A0A6L9U4J2"/>
<dbReference type="EMBL" id="WUEY01000002">
    <property type="protein sequence ID" value="NEI69166.1"/>
    <property type="molecule type" value="Genomic_DNA"/>
</dbReference>
<dbReference type="InterPro" id="IPR000182">
    <property type="entry name" value="GNAT_dom"/>
</dbReference>
<dbReference type="PANTHER" id="PTHR43792">
    <property type="entry name" value="GNAT FAMILY, PUTATIVE (AFU_ORTHOLOGUE AFUA_3G00765)-RELATED-RELATED"/>
    <property type="match status" value="1"/>
</dbReference>
<dbReference type="GO" id="GO:0016747">
    <property type="term" value="F:acyltransferase activity, transferring groups other than amino-acyl groups"/>
    <property type="evidence" value="ECO:0007669"/>
    <property type="project" value="InterPro"/>
</dbReference>
<gene>
    <name evidence="2" type="ORF">GR212_06225</name>
</gene>
<accession>A0A6L9U4J2</accession>
<dbReference type="InterPro" id="IPR016181">
    <property type="entry name" value="Acyl_CoA_acyltransferase"/>
</dbReference>
<evidence type="ECO:0000313" key="2">
    <source>
        <dbReference type="EMBL" id="NEI69166.1"/>
    </source>
</evidence>
<dbReference type="Pfam" id="PF13302">
    <property type="entry name" value="Acetyltransf_3"/>
    <property type="match status" value="1"/>
</dbReference>
<evidence type="ECO:0000313" key="3">
    <source>
        <dbReference type="Proteomes" id="UP000483035"/>
    </source>
</evidence>
<reference evidence="2 3" key="1">
    <citation type="submission" date="2019-12" db="EMBL/GenBank/DDBJ databases">
        <title>Rhizobium genotypes associated with high levels of biological nitrogen fixation by grain legumes in a temperate-maritime cropping system.</title>
        <authorList>
            <person name="Maluk M."/>
            <person name="Francesc Ferrando Molina F."/>
            <person name="Lopez Del Egido L."/>
            <person name="Lafos M."/>
            <person name="Langarica-Fuentes A."/>
            <person name="Gebre Yohannes G."/>
            <person name="Young M.W."/>
            <person name="Martin P."/>
            <person name="Gantlett R."/>
            <person name="Kenicer G."/>
            <person name="Hawes C."/>
            <person name="Begg G.S."/>
            <person name="Quilliam R.S."/>
            <person name="Squire G.R."/>
            <person name="Poole P.S."/>
            <person name="Young P.W."/>
            <person name="Iannetta P.M."/>
            <person name="James E.K."/>
        </authorList>
    </citation>
    <scope>NUCLEOTIDE SEQUENCE [LARGE SCALE GENOMIC DNA]</scope>
    <source>
        <strain evidence="2 3">JHI1118</strain>
    </source>
</reference>
<organism evidence="2 3">
    <name type="scientific">Rhizobium lusitanum</name>
    <dbReference type="NCBI Taxonomy" id="293958"/>
    <lineage>
        <taxon>Bacteria</taxon>
        <taxon>Pseudomonadati</taxon>
        <taxon>Pseudomonadota</taxon>
        <taxon>Alphaproteobacteria</taxon>
        <taxon>Hyphomicrobiales</taxon>
        <taxon>Rhizobiaceae</taxon>
        <taxon>Rhizobium/Agrobacterium group</taxon>
        <taxon>Rhizobium</taxon>
    </lineage>
</organism>
<dbReference type="InterPro" id="IPR051531">
    <property type="entry name" value="N-acetyltransferase"/>
</dbReference>
<dbReference type="Proteomes" id="UP000483035">
    <property type="component" value="Unassembled WGS sequence"/>
</dbReference>
<dbReference type="SUPFAM" id="SSF55729">
    <property type="entry name" value="Acyl-CoA N-acyltransferases (Nat)"/>
    <property type="match status" value="1"/>
</dbReference>
<protein>
    <submittedName>
        <fullName evidence="2">GNAT family N-acetyltransferase</fullName>
    </submittedName>
</protein>